<feature type="transmembrane region" description="Helical" evidence="1">
    <location>
        <begin position="527"/>
        <end position="546"/>
    </location>
</feature>
<keyword evidence="1" id="KW-0812">Transmembrane</keyword>
<dbReference type="AlphaFoldDB" id="A0A2A6RNF2"/>
<keyword evidence="1" id="KW-0472">Membrane</keyword>
<evidence type="ECO:0000313" key="3">
    <source>
        <dbReference type="Proteomes" id="UP000220527"/>
    </source>
</evidence>
<comment type="caution">
    <text evidence="2">The sequence shown here is derived from an EMBL/GenBank/DDBJ whole genome shotgun (WGS) entry which is preliminary data.</text>
</comment>
<feature type="transmembrane region" description="Helical" evidence="1">
    <location>
        <begin position="752"/>
        <end position="770"/>
    </location>
</feature>
<evidence type="ECO:0000313" key="2">
    <source>
        <dbReference type="EMBL" id="PDW04446.1"/>
    </source>
</evidence>
<feature type="transmembrane region" description="Helical" evidence="1">
    <location>
        <begin position="724"/>
        <end position="743"/>
    </location>
</feature>
<evidence type="ECO:0000256" key="1">
    <source>
        <dbReference type="SAM" id="Phobius"/>
    </source>
</evidence>
<feature type="transmembrane region" description="Helical" evidence="1">
    <location>
        <begin position="317"/>
        <end position="338"/>
    </location>
</feature>
<dbReference type="Proteomes" id="UP000220527">
    <property type="component" value="Unassembled WGS sequence"/>
</dbReference>
<accession>A0A2A6RNF2</accession>
<name>A0A2A6RNF2_9CHLR</name>
<gene>
    <name evidence="2" type="ORF">CJ255_03430</name>
</gene>
<organism evidence="2 3">
    <name type="scientific">Candidatus Viridilinea mediisalina</name>
    <dbReference type="NCBI Taxonomy" id="2024553"/>
    <lineage>
        <taxon>Bacteria</taxon>
        <taxon>Bacillati</taxon>
        <taxon>Chloroflexota</taxon>
        <taxon>Chloroflexia</taxon>
        <taxon>Chloroflexales</taxon>
        <taxon>Chloroflexineae</taxon>
        <taxon>Oscillochloridaceae</taxon>
        <taxon>Candidatus Viridilinea</taxon>
    </lineage>
</organism>
<feature type="transmembrane region" description="Helical" evidence="1">
    <location>
        <begin position="581"/>
        <end position="610"/>
    </location>
</feature>
<feature type="transmembrane region" description="Helical" evidence="1">
    <location>
        <begin position="345"/>
        <end position="363"/>
    </location>
</feature>
<feature type="transmembrane region" description="Helical" evidence="1">
    <location>
        <begin position="552"/>
        <end position="569"/>
    </location>
</feature>
<keyword evidence="1" id="KW-1133">Transmembrane helix</keyword>
<dbReference type="EMBL" id="NQWI01000009">
    <property type="protein sequence ID" value="PDW04446.1"/>
    <property type="molecule type" value="Genomic_DNA"/>
</dbReference>
<feature type="transmembrane region" description="Helical" evidence="1">
    <location>
        <begin position="17"/>
        <end position="35"/>
    </location>
</feature>
<feature type="transmembrane region" description="Helical" evidence="1">
    <location>
        <begin position="285"/>
        <end position="305"/>
    </location>
</feature>
<proteinExistence type="predicted"/>
<feature type="transmembrane region" description="Helical" evidence="1">
    <location>
        <begin position="699"/>
        <end position="718"/>
    </location>
</feature>
<keyword evidence="3" id="KW-1185">Reference proteome</keyword>
<feature type="transmembrane region" description="Helical" evidence="1">
    <location>
        <begin position="630"/>
        <end position="647"/>
    </location>
</feature>
<feature type="transmembrane region" description="Helical" evidence="1">
    <location>
        <begin position="402"/>
        <end position="429"/>
    </location>
</feature>
<feature type="transmembrane region" description="Helical" evidence="1">
    <location>
        <begin position="776"/>
        <end position="793"/>
    </location>
</feature>
<reference evidence="3" key="1">
    <citation type="submission" date="2017-08" db="EMBL/GenBank/DDBJ databases">
        <authorList>
            <person name="Grouzdev D.S."/>
            <person name="Gaisin V.A."/>
            <person name="Rysina M.S."/>
            <person name="Gorlenko V.M."/>
        </authorList>
    </citation>
    <scope>NUCLEOTIDE SEQUENCE [LARGE SCALE GENOMIC DNA]</scope>
    <source>
        <strain evidence="3">Kir15-3F</strain>
    </source>
</reference>
<protein>
    <submittedName>
        <fullName evidence="2">Uncharacterized protein</fullName>
    </submittedName>
</protein>
<sequence length="807" mass="89165">MPRAGGVAWSLPRVGELGPYLFLAILTVVLMLAAYTPRPTVLVDLGNDRDGAFVQGFHGREIEAATTLRSFDWPADATSLTVPGGQRGDLIAVLHVAPDQPFNILREAAVAVNDVRVAMPRRTFDTIVVRITPELAQAETLTFTLVSPLTNDPPPPQHIVGRVELAPARTYRWTAAESSIALPHLGRGAWIADLGVITQHPDGAPLGATVTVGQLPPIALPETGEPRRVRVLIPPSALRDGSLDFTINSKVYTDPRPLGVLMSNVKVAPAVGTSLGTMLPPLSGLVLALVGILGAFATLQVLVGGPVAVRERWPTPSLWALMGISLAALVGAWFLGSYRFPSSFMLLRIASLALGSLLLALVLQRLTRWLFRVMGAPLEQAEDAEQLLDTPKATNLLTGERFLSILLLIVMVSFWLKALGVIYPFFVAVDVNWHMTRAMWILDGKLPLLYGTDSPLNETTMPEAEWGSERPVIPYSPWFHMVATVFAFVPFVDMDRAANLASILLDSSRIILIALIAVRIGLSRRTALLAGATYAVIPVAFLLHAWGNLPTAFGLWFTLVCNTIIICMWDRLHERRVMVTLSVFLLAAFLIYTVTGVFMGVFLVLLTGLVWLNGMRGGAWAELRDPLRPLWIGSGVAIALAILIYYGQYIPPIIEQTVPYMKTVFVQGPESVGVERLPFDQYLWSYVPHLDYRIWPGDYLYYGIAIPVLFTIPGYLALRKHPLAWVAFSAWGTLALLFTYAGYRISMVDKQLFYLLPVICICWAIYAERIWARWTWGRWLVVAVLLYTLYTALDQWLMRIAISEVID</sequence>